<dbReference type="GO" id="GO:0046872">
    <property type="term" value="F:metal ion binding"/>
    <property type="evidence" value="ECO:0007669"/>
    <property type="project" value="UniProtKB-KW"/>
</dbReference>
<dbReference type="Pfam" id="PF03328">
    <property type="entry name" value="HpcH_HpaI"/>
    <property type="match status" value="1"/>
</dbReference>
<name>A0A4Q4MZJ1_ALTAL</name>
<evidence type="ECO:0000313" key="5">
    <source>
        <dbReference type="EMBL" id="RYN63085.1"/>
    </source>
</evidence>
<dbReference type="AlphaFoldDB" id="A0A4Q4MZJ1"/>
<comment type="caution">
    <text evidence="5">The sequence shown here is derived from an EMBL/GenBank/DDBJ whole genome shotgun (WGS) entry which is preliminary data.</text>
</comment>
<dbReference type="PANTHER" id="PTHR30502">
    <property type="entry name" value="2-KETO-3-DEOXY-L-RHAMNONATE ALDOLASE"/>
    <property type="match status" value="1"/>
</dbReference>
<reference evidence="6" key="1">
    <citation type="journal article" date="2019" name="bioRxiv">
        <title>Genomics, evolutionary history and diagnostics of the Alternaria alternata species group including apple and Asian pear pathotypes.</title>
        <authorList>
            <person name="Armitage A.D."/>
            <person name="Cockerton H.M."/>
            <person name="Sreenivasaprasad S."/>
            <person name="Woodhall J.W."/>
            <person name="Lane C.R."/>
            <person name="Harrison R.J."/>
            <person name="Clarkson J.P."/>
        </authorList>
    </citation>
    <scope>NUCLEOTIDE SEQUENCE [LARGE SCALE GENOMIC DNA]</scope>
    <source>
        <strain evidence="6">FERA 1177</strain>
    </source>
</reference>
<evidence type="ECO:0000256" key="3">
    <source>
        <dbReference type="ARBA" id="ARBA00023239"/>
    </source>
</evidence>
<organism evidence="5 6">
    <name type="scientific">Alternaria alternata</name>
    <name type="common">Alternaria rot fungus</name>
    <name type="synonym">Torula alternata</name>
    <dbReference type="NCBI Taxonomy" id="5599"/>
    <lineage>
        <taxon>Eukaryota</taxon>
        <taxon>Fungi</taxon>
        <taxon>Dikarya</taxon>
        <taxon>Ascomycota</taxon>
        <taxon>Pezizomycotina</taxon>
        <taxon>Dothideomycetes</taxon>
        <taxon>Pleosporomycetidae</taxon>
        <taxon>Pleosporales</taxon>
        <taxon>Pleosporineae</taxon>
        <taxon>Pleosporaceae</taxon>
        <taxon>Alternaria</taxon>
        <taxon>Alternaria sect. Alternaria</taxon>
        <taxon>Alternaria alternata complex</taxon>
    </lineage>
</organism>
<evidence type="ECO:0000259" key="4">
    <source>
        <dbReference type="Pfam" id="PF03328"/>
    </source>
</evidence>
<feature type="domain" description="HpcH/HpaI aldolase/citrate lyase" evidence="4">
    <location>
        <begin position="29"/>
        <end position="214"/>
    </location>
</feature>
<gene>
    <name evidence="5" type="ORF">AA0117_g12826</name>
</gene>
<evidence type="ECO:0000313" key="6">
    <source>
        <dbReference type="Proteomes" id="UP000291422"/>
    </source>
</evidence>
<dbReference type="Proteomes" id="UP000291422">
    <property type="component" value="Unassembled WGS sequence"/>
</dbReference>
<evidence type="ECO:0000256" key="1">
    <source>
        <dbReference type="ARBA" id="ARBA00005568"/>
    </source>
</evidence>
<keyword evidence="2" id="KW-0479">Metal-binding</keyword>
<dbReference type="VEuPathDB" id="FungiDB:CC77DRAFT_250465"/>
<proteinExistence type="inferred from homology"/>
<dbReference type="InterPro" id="IPR040442">
    <property type="entry name" value="Pyrv_kinase-like_dom_sf"/>
</dbReference>
<dbReference type="SUPFAM" id="SSF51621">
    <property type="entry name" value="Phosphoenolpyruvate/pyruvate domain"/>
    <property type="match status" value="1"/>
</dbReference>
<keyword evidence="3" id="KW-0456">Lyase</keyword>
<dbReference type="GO" id="GO:0005737">
    <property type="term" value="C:cytoplasm"/>
    <property type="evidence" value="ECO:0007669"/>
    <property type="project" value="TreeGrafter"/>
</dbReference>
<evidence type="ECO:0000256" key="2">
    <source>
        <dbReference type="ARBA" id="ARBA00022723"/>
    </source>
</evidence>
<protein>
    <recommendedName>
        <fullName evidence="4">HpcH/HpaI aldolase/citrate lyase domain-containing protein</fullName>
    </recommendedName>
</protein>
<dbReference type="InterPro" id="IPR005000">
    <property type="entry name" value="Aldolase/citrate-lyase_domain"/>
</dbReference>
<dbReference type="GO" id="GO:0016832">
    <property type="term" value="F:aldehyde-lyase activity"/>
    <property type="evidence" value="ECO:0007669"/>
    <property type="project" value="TreeGrafter"/>
</dbReference>
<sequence>MTLRTMNNLLLQHSIGGLCTAMGIRMVTDPQVVDIATNAGYHSLFIDLEHSALDIRDANRLCLAGLCNGITPFVRVPYQCGDGFVQRILDGGAMGVVFPHIHTKDDARAAVSISKYPPLGKRSMTGQLPLFGLKPTPQKQIISESNAEGSSVLLMIETKESVENVEEIAAVEGVDMLLIGSNDLAIELGVPGQFESDLFKTTLEKVSRACRKHGKIMGLAGIYDQPVFQGWAINELGVNYLLVGQDSSFIAKTAKDSVAAVPSKRL</sequence>
<dbReference type="PANTHER" id="PTHR30502:SF0">
    <property type="entry name" value="PHOSPHOENOLPYRUVATE CARBOXYLASE FAMILY PROTEIN"/>
    <property type="match status" value="1"/>
</dbReference>
<comment type="similarity">
    <text evidence="1">Belongs to the HpcH/HpaI aldolase family.</text>
</comment>
<accession>A0A4Q4MZJ1</accession>
<dbReference type="InterPro" id="IPR050251">
    <property type="entry name" value="HpcH-HpaI_aldolase"/>
</dbReference>
<dbReference type="EMBL" id="PDXD01000090">
    <property type="protein sequence ID" value="RYN63085.1"/>
    <property type="molecule type" value="Genomic_DNA"/>
</dbReference>
<dbReference type="Gene3D" id="3.20.20.60">
    <property type="entry name" value="Phosphoenolpyruvate-binding domains"/>
    <property type="match status" value="1"/>
</dbReference>
<dbReference type="InterPro" id="IPR015813">
    <property type="entry name" value="Pyrv/PenolPyrv_kinase-like_dom"/>
</dbReference>